<dbReference type="SMART" id="SM00470">
    <property type="entry name" value="ParB"/>
    <property type="match status" value="1"/>
</dbReference>
<protein>
    <recommendedName>
        <fullName evidence="4">Methyltransferase</fullName>
        <ecNumber evidence="4">2.1.1.-</ecNumber>
    </recommendedName>
</protein>
<evidence type="ECO:0000256" key="4">
    <source>
        <dbReference type="RuleBase" id="RU362026"/>
    </source>
</evidence>
<proteinExistence type="inferred from homology"/>
<evidence type="ECO:0000256" key="2">
    <source>
        <dbReference type="ARBA" id="ARBA00022679"/>
    </source>
</evidence>
<dbReference type="CDD" id="cd16403">
    <property type="entry name" value="ParB_N_like_MT"/>
    <property type="match status" value="1"/>
</dbReference>
<dbReference type="InterPro" id="IPR001091">
    <property type="entry name" value="RM_Methyltransferase"/>
</dbReference>
<organism evidence="6 7">
    <name type="scientific">Flaviflagellibacter deserti</name>
    <dbReference type="NCBI Taxonomy" id="2267266"/>
    <lineage>
        <taxon>Bacteria</taxon>
        <taxon>Pseudomonadati</taxon>
        <taxon>Pseudomonadota</taxon>
        <taxon>Alphaproteobacteria</taxon>
        <taxon>Hyphomicrobiales</taxon>
        <taxon>Flaviflagellibacter</taxon>
    </lineage>
</organism>
<gene>
    <name evidence="6" type="ORF">ACFPFW_04640</name>
</gene>
<dbReference type="RefSeq" id="WP_379769624.1">
    <property type="nucleotide sequence ID" value="NZ_JBHSJF010000004.1"/>
</dbReference>
<evidence type="ECO:0000256" key="3">
    <source>
        <dbReference type="ARBA" id="ARBA00047942"/>
    </source>
</evidence>
<dbReference type="EMBL" id="JBHSJF010000004">
    <property type="protein sequence ID" value="MFC5067300.1"/>
    <property type="molecule type" value="Genomic_DNA"/>
</dbReference>
<dbReference type="InterPro" id="IPR015840">
    <property type="entry name" value="DNA_MeTrfase_ParB"/>
</dbReference>
<dbReference type="Gene3D" id="3.40.50.150">
    <property type="entry name" value="Vaccinia Virus protein VP39"/>
    <property type="match status" value="1"/>
</dbReference>
<name>A0ABV9Z0S2_9HYPH</name>
<evidence type="ECO:0000256" key="1">
    <source>
        <dbReference type="ARBA" id="ARBA00022603"/>
    </source>
</evidence>
<dbReference type="PIRSF" id="PIRSF036758">
    <property type="entry name" value="Aden_M_ParB"/>
    <property type="match status" value="1"/>
</dbReference>
<keyword evidence="1" id="KW-0489">Methyltransferase</keyword>
<dbReference type="InterPro" id="IPR036086">
    <property type="entry name" value="ParB/Sulfiredoxin_sf"/>
</dbReference>
<dbReference type="Gene3D" id="3.90.1530.10">
    <property type="entry name" value="Conserved hypothetical protein from pyrococcus furiosus pfu- 392566-001, ParB domain"/>
    <property type="match status" value="1"/>
</dbReference>
<dbReference type="SUPFAM" id="SSF53335">
    <property type="entry name" value="S-adenosyl-L-methionine-dependent methyltransferases"/>
    <property type="match status" value="1"/>
</dbReference>
<accession>A0ABV9Z0S2</accession>
<dbReference type="InterPro" id="IPR002941">
    <property type="entry name" value="DNA_methylase_N4/N6"/>
</dbReference>
<dbReference type="PRINTS" id="PR00508">
    <property type="entry name" value="S21N4MTFRASE"/>
</dbReference>
<dbReference type="Pfam" id="PF01555">
    <property type="entry name" value="N6_N4_Mtase"/>
    <property type="match status" value="1"/>
</dbReference>
<dbReference type="InterPro" id="IPR029063">
    <property type="entry name" value="SAM-dependent_MTases_sf"/>
</dbReference>
<evidence type="ECO:0000259" key="5">
    <source>
        <dbReference type="SMART" id="SM00470"/>
    </source>
</evidence>
<evidence type="ECO:0000313" key="7">
    <source>
        <dbReference type="Proteomes" id="UP001595796"/>
    </source>
</evidence>
<evidence type="ECO:0000313" key="6">
    <source>
        <dbReference type="EMBL" id="MFC5067300.1"/>
    </source>
</evidence>
<comment type="catalytic activity">
    <reaction evidence="3">
        <text>a 2'-deoxyadenosine in DNA + S-adenosyl-L-methionine = an N(6)-methyl-2'-deoxyadenosine in DNA + S-adenosyl-L-homocysteine + H(+)</text>
        <dbReference type="Rhea" id="RHEA:15197"/>
        <dbReference type="Rhea" id="RHEA-COMP:12418"/>
        <dbReference type="Rhea" id="RHEA-COMP:12419"/>
        <dbReference type="ChEBI" id="CHEBI:15378"/>
        <dbReference type="ChEBI" id="CHEBI:57856"/>
        <dbReference type="ChEBI" id="CHEBI:59789"/>
        <dbReference type="ChEBI" id="CHEBI:90615"/>
        <dbReference type="ChEBI" id="CHEBI:90616"/>
        <dbReference type="EC" id="2.1.1.72"/>
    </reaction>
</comment>
<dbReference type="Proteomes" id="UP001595796">
    <property type="component" value="Unassembled WGS sequence"/>
</dbReference>
<sequence>MAIAPITADHNTSQIQFRPKIDWVPIDAVKPAKRRVRKHPPKKIERIAANIRRFGCVLPILVDRNLGIIGGHAVVEACRSAELSEVPVVRAEHLNEAEITTLKLWLNRSTEGSEWDWTAVALDFDDLAAMDLDFDLSLTGFDTPMVDWIYAEAGRDQSDPADEAMPAPQGPAVTLPGDLWLLDGHRIICGDARDPEVYRRLMDGQKARMVFQDCPYNVPIKGHVSGLGRIQHREFQMASGEMSPAEFAIFLKEVFGQVARHSMDGSVHFACMDWRHMNEMLDAGRQAYSELINLCVWNKQAGGMGSLYRSAHELIYVWKSGKASVTNNVGLGKSGRYRTNVLDYPGMAQFGRDRDEALASHPTVKPVALVHDLILDVSHRGEIVLDPFLGAGTTVIAAHRTGRRGYGIEIDPHYVDTAIRRMKERTGISAIHEATGLSLDETARLRAEQEKAGEGCDD</sequence>
<dbReference type="EC" id="2.1.1.-" evidence="4"/>
<feature type="domain" description="ParB-like N-terminal" evidence="5">
    <location>
        <begin position="22"/>
        <end position="108"/>
    </location>
</feature>
<dbReference type="SUPFAM" id="SSF110849">
    <property type="entry name" value="ParB/Sulfiredoxin"/>
    <property type="match status" value="1"/>
</dbReference>
<dbReference type="InterPro" id="IPR003115">
    <property type="entry name" value="ParB_N"/>
</dbReference>
<comment type="caution">
    <text evidence="6">The sequence shown here is derived from an EMBL/GenBank/DDBJ whole genome shotgun (WGS) entry which is preliminary data.</text>
</comment>
<comment type="similarity">
    <text evidence="4">Belongs to the N(4)/N(6)-methyltransferase family.</text>
</comment>
<keyword evidence="2" id="KW-0808">Transferase</keyword>
<reference evidence="7" key="1">
    <citation type="journal article" date="2019" name="Int. J. Syst. Evol. Microbiol.">
        <title>The Global Catalogue of Microorganisms (GCM) 10K type strain sequencing project: providing services to taxonomists for standard genome sequencing and annotation.</title>
        <authorList>
            <consortium name="The Broad Institute Genomics Platform"/>
            <consortium name="The Broad Institute Genome Sequencing Center for Infectious Disease"/>
            <person name="Wu L."/>
            <person name="Ma J."/>
        </authorList>
    </citation>
    <scope>NUCLEOTIDE SEQUENCE [LARGE SCALE GENOMIC DNA]</scope>
    <source>
        <strain evidence="7">CGMCC 1.16444</strain>
    </source>
</reference>
<keyword evidence="7" id="KW-1185">Reference proteome</keyword>